<name>A0A2B4S838_STYPI</name>
<dbReference type="AlphaFoldDB" id="A0A2B4S838"/>
<reference evidence="3" key="1">
    <citation type="journal article" date="2017" name="bioRxiv">
        <title>Comparative analysis of the genomes of Stylophora pistillata and Acropora digitifera provides evidence for extensive differences between species of corals.</title>
        <authorList>
            <person name="Voolstra C.R."/>
            <person name="Li Y."/>
            <person name="Liew Y.J."/>
            <person name="Baumgarten S."/>
            <person name="Zoccola D."/>
            <person name="Flot J.-F."/>
            <person name="Tambutte S."/>
            <person name="Allemand D."/>
            <person name="Aranda M."/>
        </authorList>
    </citation>
    <scope>NUCLEOTIDE SEQUENCE [LARGE SCALE GENOMIC DNA]</scope>
</reference>
<evidence type="ECO:0000313" key="2">
    <source>
        <dbReference type="EMBL" id="PFX26824.1"/>
    </source>
</evidence>
<keyword evidence="1" id="KW-1133">Transmembrane helix</keyword>
<gene>
    <name evidence="2" type="ORF">AWC38_SpisGene8484</name>
</gene>
<accession>A0A2B4S838</accession>
<feature type="transmembrane region" description="Helical" evidence="1">
    <location>
        <begin position="140"/>
        <end position="162"/>
    </location>
</feature>
<sequence>MRGNCDDRVNELEDTVKSRNSGSSFIDILDSTNIETSIAPHRMNTNLVVQTGASSLTKGQNISSSIVPPATTSGVWKPAAFKHCKHLLTEYVVPELLHFMAVLTGIYLFRIQDNEDLNALVEKVFLLSSIPKKIVSRLRFFFLSLVMLAIAESAIQILYLHVVDLASVTGFKDDSRSQWTVVSFMILGVFVEAFVTAVTLMSFCAQCELLTFYLYDICQTMEEKTKDLSALMKVITPQEFS</sequence>
<dbReference type="PANTHER" id="PTHR38337:SF1">
    <property type="entry name" value="GUSTATORY RECEPTOR"/>
    <property type="match status" value="1"/>
</dbReference>
<dbReference type="PANTHER" id="PTHR38337">
    <property type="entry name" value="AGAP010540-PA"/>
    <property type="match status" value="1"/>
</dbReference>
<dbReference type="OrthoDB" id="6020333at2759"/>
<evidence type="ECO:0000256" key="1">
    <source>
        <dbReference type="SAM" id="Phobius"/>
    </source>
</evidence>
<dbReference type="EMBL" id="LSMT01000117">
    <property type="protein sequence ID" value="PFX26824.1"/>
    <property type="molecule type" value="Genomic_DNA"/>
</dbReference>
<protein>
    <submittedName>
        <fullName evidence="2">Uncharacterized protein</fullName>
    </submittedName>
</protein>
<keyword evidence="1" id="KW-0812">Transmembrane</keyword>
<proteinExistence type="predicted"/>
<evidence type="ECO:0000313" key="3">
    <source>
        <dbReference type="Proteomes" id="UP000225706"/>
    </source>
</evidence>
<keyword evidence="3" id="KW-1185">Reference proteome</keyword>
<keyword evidence="1" id="KW-0472">Membrane</keyword>
<organism evidence="2 3">
    <name type="scientific">Stylophora pistillata</name>
    <name type="common">Smooth cauliflower coral</name>
    <dbReference type="NCBI Taxonomy" id="50429"/>
    <lineage>
        <taxon>Eukaryota</taxon>
        <taxon>Metazoa</taxon>
        <taxon>Cnidaria</taxon>
        <taxon>Anthozoa</taxon>
        <taxon>Hexacorallia</taxon>
        <taxon>Scleractinia</taxon>
        <taxon>Astrocoeniina</taxon>
        <taxon>Pocilloporidae</taxon>
        <taxon>Stylophora</taxon>
    </lineage>
</organism>
<dbReference type="Proteomes" id="UP000225706">
    <property type="component" value="Unassembled WGS sequence"/>
</dbReference>
<comment type="caution">
    <text evidence="2">The sequence shown here is derived from an EMBL/GenBank/DDBJ whole genome shotgun (WGS) entry which is preliminary data.</text>
</comment>
<feature type="transmembrane region" description="Helical" evidence="1">
    <location>
        <begin position="182"/>
        <end position="205"/>
    </location>
</feature>